<dbReference type="RefSeq" id="WP_140458232.1">
    <property type="nucleotide sequence ID" value="NZ_BAABFI010000001.1"/>
</dbReference>
<evidence type="ECO:0000256" key="9">
    <source>
        <dbReference type="PIRSR" id="PIRSR000077-4"/>
    </source>
</evidence>
<dbReference type="Proteomes" id="UP000577956">
    <property type="component" value="Unassembled WGS sequence"/>
</dbReference>
<dbReference type="EMBL" id="JACCBK010000001">
    <property type="protein sequence ID" value="NYD86639.1"/>
    <property type="molecule type" value="Genomic_DNA"/>
</dbReference>
<feature type="site" description="Contributes to redox potential value" evidence="8">
    <location>
        <position position="32"/>
    </location>
</feature>
<dbReference type="GO" id="GO:0015035">
    <property type="term" value="F:protein-disulfide reductase activity"/>
    <property type="evidence" value="ECO:0007669"/>
    <property type="project" value="UniProtKB-UniRule"/>
</dbReference>
<dbReference type="PIRSF" id="PIRSF000077">
    <property type="entry name" value="Thioredoxin"/>
    <property type="match status" value="1"/>
</dbReference>
<dbReference type="Proteomes" id="UP000618382">
    <property type="component" value="Unassembled WGS sequence"/>
</dbReference>
<keyword evidence="3" id="KW-0249">Electron transport</keyword>
<dbReference type="PROSITE" id="PS51352">
    <property type="entry name" value="THIOREDOXIN_2"/>
    <property type="match status" value="1"/>
</dbReference>
<name>A0A7Y9FG50_9CELL</name>
<dbReference type="Pfam" id="PF00085">
    <property type="entry name" value="Thioredoxin"/>
    <property type="match status" value="1"/>
</dbReference>
<dbReference type="InterPro" id="IPR036249">
    <property type="entry name" value="Thioredoxin-like_sf"/>
</dbReference>
<proteinExistence type="inferred from homology"/>
<dbReference type="InterPro" id="IPR013766">
    <property type="entry name" value="Thioredoxin_domain"/>
</dbReference>
<accession>A0A7Y9FG50</accession>
<comment type="caution">
    <text evidence="12">The sequence shown here is derived from an EMBL/GenBank/DDBJ whole genome shotgun (WGS) entry which is preliminary data.</text>
</comment>
<evidence type="ECO:0000313" key="12">
    <source>
        <dbReference type="EMBL" id="NYD86639.1"/>
    </source>
</evidence>
<sequence>MSVVDVTDATFGTEVLASDLPVVVDFWATWCGPCRMVSPVLDELADEYEGRVRVVKVDTDANPALTEQFHVQSIPFIGFFVGGEMVDSVIGARPKAAFREKIEEIVPDRTPPA</sequence>
<protein>
    <recommendedName>
        <fullName evidence="6 7">Thioredoxin</fullName>
    </recommendedName>
</protein>
<dbReference type="NCBIfam" id="TIGR01068">
    <property type="entry name" value="thioredoxin"/>
    <property type="match status" value="1"/>
</dbReference>
<evidence type="ECO:0000256" key="7">
    <source>
        <dbReference type="PIRNR" id="PIRNR000077"/>
    </source>
</evidence>
<dbReference type="AlphaFoldDB" id="A0A7Y9FG50"/>
<dbReference type="EMBL" id="BONN01000016">
    <property type="protein sequence ID" value="GIG34382.1"/>
    <property type="molecule type" value="Genomic_DNA"/>
</dbReference>
<keyword evidence="5 9" id="KW-0676">Redox-active center</keyword>
<feature type="active site" description="Nucleophile" evidence="8">
    <location>
        <position position="31"/>
    </location>
</feature>
<evidence type="ECO:0000259" key="10">
    <source>
        <dbReference type="PROSITE" id="PS51352"/>
    </source>
</evidence>
<evidence type="ECO:0000256" key="5">
    <source>
        <dbReference type="ARBA" id="ARBA00023284"/>
    </source>
</evidence>
<dbReference type="PROSITE" id="PS00194">
    <property type="entry name" value="THIOREDOXIN_1"/>
    <property type="match status" value="1"/>
</dbReference>
<dbReference type="FunFam" id="3.40.30.10:FF:000001">
    <property type="entry name" value="Thioredoxin"/>
    <property type="match status" value="1"/>
</dbReference>
<evidence type="ECO:0000256" key="8">
    <source>
        <dbReference type="PIRSR" id="PIRSR000077-1"/>
    </source>
</evidence>
<evidence type="ECO:0000256" key="1">
    <source>
        <dbReference type="ARBA" id="ARBA00008987"/>
    </source>
</evidence>
<keyword evidence="4 9" id="KW-1015">Disulfide bond</keyword>
<feature type="domain" description="Thioredoxin" evidence="10">
    <location>
        <begin position="1"/>
        <end position="107"/>
    </location>
</feature>
<organism evidence="12 13">
    <name type="scientific">Cellulomonas oligotrophica</name>
    <dbReference type="NCBI Taxonomy" id="931536"/>
    <lineage>
        <taxon>Bacteria</taxon>
        <taxon>Bacillati</taxon>
        <taxon>Actinomycetota</taxon>
        <taxon>Actinomycetes</taxon>
        <taxon>Micrococcales</taxon>
        <taxon>Cellulomonadaceae</taxon>
        <taxon>Cellulomonas</taxon>
    </lineage>
</organism>
<evidence type="ECO:0000256" key="4">
    <source>
        <dbReference type="ARBA" id="ARBA00023157"/>
    </source>
</evidence>
<keyword evidence="14" id="KW-1185">Reference proteome</keyword>
<evidence type="ECO:0000256" key="3">
    <source>
        <dbReference type="ARBA" id="ARBA00022982"/>
    </source>
</evidence>
<evidence type="ECO:0000313" key="13">
    <source>
        <dbReference type="Proteomes" id="UP000577956"/>
    </source>
</evidence>
<dbReference type="GO" id="GO:0005737">
    <property type="term" value="C:cytoplasm"/>
    <property type="evidence" value="ECO:0007669"/>
    <property type="project" value="TreeGrafter"/>
</dbReference>
<comment type="similarity">
    <text evidence="1 7">Belongs to the thioredoxin family.</text>
</comment>
<evidence type="ECO:0000256" key="2">
    <source>
        <dbReference type="ARBA" id="ARBA00022448"/>
    </source>
</evidence>
<dbReference type="CDD" id="cd02947">
    <property type="entry name" value="TRX_family"/>
    <property type="match status" value="1"/>
</dbReference>
<dbReference type="SUPFAM" id="SSF52833">
    <property type="entry name" value="Thioredoxin-like"/>
    <property type="match status" value="1"/>
</dbReference>
<feature type="site" description="Contributes to redox potential value" evidence="8">
    <location>
        <position position="33"/>
    </location>
</feature>
<keyword evidence="2" id="KW-0813">Transport</keyword>
<dbReference type="InterPro" id="IPR005746">
    <property type="entry name" value="Thioredoxin"/>
</dbReference>
<evidence type="ECO:0000256" key="6">
    <source>
        <dbReference type="NCBIfam" id="TIGR01068"/>
    </source>
</evidence>
<dbReference type="Gene3D" id="3.40.30.10">
    <property type="entry name" value="Glutaredoxin"/>
    <property type="match status" value="1"/>
</dbReference>
<evidence type="ECO:0000313" key="11">
    <source>
        <dbReference type="EMBL" id="GIG34382.1"/>
    </source>
</evidence>
<dbReference type="InterPro" id="IPR017937">
    <property type="entry name" value="Thioredoxin_CS"/>
</dbReference>
<feature type="disulfide bond" description="Redox-active" evidence="9">
    <location>
        <begin position="31"/>
        <end position="34"/>
    </location>
</feature>
<reference evidence="12 13" key="1">
    <citation type="submission" date="2020-07" db="EMBL/GenBank/DDBJ databases">
        <title>Sequencing the genomes of 1000 actinobacteria strains.</title>
        <authorList>
            <person name="Klenk H.-P."/>
        </authorList>
    </citation>
    <scope>NUCLEOTIDE SEQUENCE [LARGE SCALE GENOMIC DNA]</scope>
    <source>
        <strain evidence="12 13">DSM 24482</strain>
    </source>
</reference>
<dbReference type="PANTHER" id="PTHR45663:SF11">
    <property type="entry name" value="GEO12009P1"/>
    <property type="match status" value="1"/>
</dbReference>
<feature type="active site" description="Nucleophile" evidence="8">
    <location>
        <position position="34"/>
    </location>
</feature>
<evidence type="ECO:0000313" key="14">
    <source>
        <dbReference type="Proteomes" id="UP000618382"/>
    </source>
</evidence>
<dbReference type="PRINTS" id="PR00421">
    <property type="entry name" value="THIOREDOXIN"/>
</dbReference>
<reference evidence="11 14" key="2">
    <citation type="submission" date="2021-01" db="EMBL/GenBank/DDBJ databases">
        <title>Whole genome shotgun sequence of Cellulomonas oligotrophica NBRC 109435.</title>
        <authorList>
            <person name="Komaki H."/>
            <person name="Tamura T."/>
        </authorList>
    </citation>
    <scope>NUCLEOTIDE SEQUENCE [LARGE SCALE GENOMIC DNA]</scope>
    <source>
        <strain evidence="11 14">NBRC 109435</strain>
    </source>
</reference>
<dbReference type="PANTHER" id="PTHR45663">
    <property type="entry name" value="GEO12009P1"/>
    <property type="match status" value="1"/>
</dbReference>
<gene>
    <name evidence="12" type="ORF">BKA21_002188</name>
    <name evidence="11" type="ORF">Col01nite_35410</name>
</gene>
<feature type="site" description="Deprotonates C-terminal active site Cys" evidence="8">
    <location>
        <position position="25"/>
    </location>
</feature>